<dbReference type="EMBL" id="CP150951">
    <property type="protein sequence ID" value="XFO62917.1"/>
    <property type="molecule type" value="Genomic_DNA"/>
</dbReference>
<organism evidence="3 4">
    <name type="scientific">Yoonia phaeophyticola</name>
    <dbReference type="NCBI Taxonomy" id="3137369"/>
    <lineage>
        <taxon>Bacteria</taxon>
        <taxon>Pseudomonadati</taxon>
        <taxon>Pseudomonadota</taxon>
        <taxon>Alphaproteobacteria</taxon>
        <taxon>Rhodobacterales</taxon>
        <taxon>Paracoccaceae</taxon>
        <taxon>Yoonia</taxon>
    </lineage>
</organism>
<dbReference type="InterPro" id="IPR025295">
    <property type="entry name" value="eCIS_core_dom"/>
</dbReference>
<dbReference type="Pfam" id="PF13699">
    <property type="entry name" value="eCIS_core"/>
    <property type="match status" value="1"/>
</dbReference>
<proteinExistence type="predicted"/>
<dbReference type="Proteomes" id="UP001440612">
    <property type="component" value="Chromosome"/>
</dbReference>
<keyword evidence="4" id="KW-1185">Reference proteome</keyword>
<evidence type="ECO:0000256" key="1">
    <source>
        <dbReference type="SAM" id="MobiDB-lite"/>
    </source>
</evidence>
<evidence type="ECO:0000313" key="4">
    <source>
        <dbReference type="Proteomes" id="UP001440612"/>
    </source>
</evidence>
<evidence type="ECO:0000259" key="2">
    <source>
        <dbReference type="Pfam" id="PF13699"/>
    </source>
</evidence>
<protein>
    <submittedName>
        <fullName evidence="3">DUF4157 domain-containing protein</fullName>
    </submittedName>
</protein>
<feature type="region of interest" description="Disordered" evidence="1">
    <location>
        <begin position="1"/>
        <end position="31"/>
    </location>
</feature>
<accession>A0ABZ3IE53</accession>
<feature type="domain" description="eCIS core" evidence="2">
    <location>
        <begin position="27"/>
        <end position="92"/>
    </location>
</feature>
<gene>
    <name evidence="3" type="ORF">AABB29_20695</name>
</gene>
<dbReference type="RefSeq" id="WP_373636530.1">
    <property type="nucleotide sequence ID" value="NZ_CP150951.2"/>
</dbReference>
<sequence>MQSIENDAGQGKFVQRAETRKPNKTGLPDGLKSGVENLSGMSLDNVKVHYNSSKPAAVQAHAYAQGSDIHLGPSQEKHLPHEAWHVVQQAQGRVKPTTQVNGVSVNDNAGLEKEADVMGARAIATKLPTKEVSNEGIQGGARQLRADVIQCTRDNLELELATEHYGDHFDAELPTTGAQLLQYVRDNWDRFVQDDAPYDQWWQLELGTYETSRANGTTSDRQWSISLKEVSGGRTLVKHFGPHG</sequence>
<evidence type="ECO:0000313" key="3">
    <source>
        <dbReference type="EMBL" id="XFO62917.1"/>
    </source>
</evidence>
<reference evidence="4" key="1">
    <citation type="submission" date="2024-04" db="EMBL/GenBank/DDBJ databases">
        <title>Phylogenomic analyses of a clade within the roseobacter group suggest taxonomic reassignments of species of the genera Aestuariivita, Citreicella, Loktanella, Nautella, Pelagibaca, Ruegeria, Thalassobius, Thiobacimonas and Tropicibacter, and the proposal o.</title>
        <authorList>
            <person name="Jeon C.O."/>
        </authorList>
    </citation>
    <scope>NUCLEOTIDE SEQUENCE [LARGE SCALE GENOMIC DNA]</scope>
    <source>
        <strain evidence="4">BS5-3</strain>
    </source>
</reference>
<name>A0ABZ3IE53_9RHOB</name>